<evidence type="ECO:0000313" key="2">
    <source>
        <dbReference type="Proteomes" id="UP000824540"/>
    </source>
</evidence>
<dbReference type="Proteomes" id="UP000824540">
    <property type="component" value="Unassembled WGS sequence"/>
</dbReference>
<organism evidence="1 2">
    <name type="scientific">Albula glossodonta</name>
    <name type="common">roundjaw bonefish</name>
    <dbReference type="NCBI Taxonomy" id="121402"/>
    <lineage>
        <taxon>Eukaryota</taxon>
        <taxon>Metazoa</taxon>
        <taxon>Chordata</taxon>
        <taxon>Craniata</taxon>
        <taxon>Vertebrata</taxon>
        <taxon>Euteleostomi</taxon>
        <taxon>Actinopterygii</taxon>
        <taxon>Neopterygii</taxon>
        <taxon>Teleostei</taxon>
        <taxon>Albuliformes</taxon>
        <taxon>Albulidae</taxon>
        <taxon>Albula</taxon>
    </lineage>
</organism>
<proteinExistence type="predicted"/>
<dbReference type="AlphaFoldDB" id="A0A8T2PBP7"/>
<evidence type="ECO:0000313" key="1">
    <source>
        <dbReference type="EMBL" id="KAG9346938.1"/>
    </source>
</evidence>
<reference evidence="1" key="1">
    <citation type="thesis" date="2021" institute="BYU ScholarsArchive" country="Provo, UT, USA">
        <title>Applications of and Algorithms for Genome Assembly and Genomic Analyses with an Emphasis on Marine Teleosts.</title>
        <authorList>
            <person name="Pickett B.D."/>
        </authorList>
    </citation>
    <scope>NUCLEOTIDE SEQUENCE</scope>
    <source>
        <strain evidence="1">HI-2016</strain>
    </source>
</reference>
<comment type="caution">
    <text evidence="1">The sequence shown here is derived from an EMBL/GenBank/DDBJ whole genome shotgun (WGS) entry which is preliminary data.</text>
</comment>
<accession>A0A8T2PBP7</accession>
<dbReference type="EMBL" id="JAFBMS010000014">
    <property type="protein sequence ID" value="KAG9346938.1"/>
    <property type="molecule type" value="Genomic_DNA"/>
</dbReference>
<keyword evidence="2" id="KW-1185">Reference proteome</keyword>
<gene>
    <name evidence="1" type="ORF">JZ751_005865</name>
</gene>
<name>A0A8T2PBP7_9TELE</name>
<sequence>MEQELVLLWKKVVEKSCSFELAAQTAARARFLSLPSDSNLRQLNTALGYRGCHVPPVVSSARGAKRPVQTSVWDRTGGSFF</sequence>
<protein>
    <submittedName>
        <fullName evidence="1">Uncharacterized protein</fullName>
    </submittedName>
</protein>